<sequence>MSVLPPPYPADNKQYPQPTQAGYPQQPYPQTGYAQPTAYPTAHVQYTTYPQAVYTTQPQTIIVDDCHHHHRHHHEEAGTAGNLCCLAAGLACLCALCINGETRSTVTVRTYEAVVPGSVALLTKIWLKRELDND</sequence>
<evidence type="ECO:0000313" key="2">
    <source>
        <dbReference type="EMBL" id="ETN68428.1"/>
    </source>
</evidence>
<dbReference type="OrthoDB" id="5870628at2759"/>
<reference evidence="3" key="1">
    <citation type="journal article" date="2014" name="Nat. Genet.">
        <title>Genome of the human hookworm Necator americanus.</title>
        <authorList>
            <person name="Tang Y.T."/>
            <person name="Gao X."/>
            <person name="Rosa B.A."/>
            <person name="Abubucker S."/>
            <person name="Hallsworth-Pepin K."/>
            <person name="Martin J."/>
            <person name="Tyagi R."/>
            <person name="Heizer E."/>
            <person name="Zhang X."/>
            <person name="Bhonagiri-Palsikar V."/>
            <person name="Minx P."/>
            <person name="Warren W.C."/>
            <person name="Wang Q."/>
            <person name="Zhan B."/>
            <person name="Hotez P.J."/>
            <person name="Sternberg P.W."/>
            <person name="Dougall A."/>
            <person name="Gaze S.T."/>
            <person name="Mulvenna J."/>
            <person name="Sotillo J."/>
            <person name="Ranganathan S."/>
            <person name="Rabelo E.M."/>
            <person name="Wilson R.K."/>
            <person name="Felgner P.L."/>
            <person name="Bethony J."/>
            <person name="Hawdon J.M."/>
            <person name="Gasser R.B."/>
            <person name="Loukas A."/>
            <person name="Mitreva M."/>
        </authorList>
    </citation>
    <scope>NUCLEOTIDE SEQUENCE [LARGE SCALE GENOMIC DNA]</scope>
</reference>
<organism evidence="2 3">
    <name type="scientific">Necator americanus</name>
    <name type="common">Human hookworm</name>
    <dbReference type="NCBI Taxonomy" id="51031"/>
    <lineage>
        <taxon>Eukaryota</taxon>
        <taxon>Metazoa</taxon>
        <taxon>Ecdysozoa</taxon>
        <taxon>Nematoda</taxon>
        <taxon>Chromadorea</taxon>
        <taxon>Rhabditida</taxon>
        <taxon>Rhabditina</taxon>
        <taxon>Rhabditomorpha</taxon>
        <taxon>Strongyloidea</taxon>
        <taxon>Ancylostomatidae</taxon>
        <taxon>Bunostominae</taxon>
        <taxon>Necator</taxon>
    </lineage>
</organism>
<feature type="region of interest" description="Disordered" evidence="1">
    <location>
        <begin position="1"/>
        <end position="34"/>
    </location>
</feature>
<accession>W2SFW7</accession>
<dbReference type="Proteomes" id="UP000053676">
    <property type="component" value="Unassembled WGS sequence"/>
</dbReference>
<dbReference type="GeneID" id="25345648"/>
<dbReference type="CTD" id="25345648"/>
<evidence type="ECO:0000313" key="3">
    <source>
        <dbReference type="Proteomes" id="UP000053676"/>
    </source>
</evidence>
<dbReference type="EMBL" id="KI669268">
    <property type="protein sequence ID" value="ETN68428.1"/>
    <property type="molecule type" value="Genomic_DNA"/>
</dbReference>
<proteinExistence type="predicted"/>
<protein>
    <submittedName>
        <fullName evidence="2">Uncharacterized protein</fullName>
    </submittedName>
</protein>
<gene>
    <name evidence="2" type="ORF">NECAME_05616</name>
</gene>
<dbReference type="KEGG" id="nai:NECAME_05616"/>
<evidence type="ECO:0000256" key="1">
    <source>
        <dbReference type="SAM" id="MobiDB-lite"/>
    </source>
</evidence>
<name>W2SFW7_NECAM</name>
<keyword evidence="3" id="KW-1185">Reference proteome</keyword>
<dbReference type="OMA" id="CLCALCI"/>
<dbReference type="AlphaFoldDB" id="W2SFW7"/>
<feature type="compositionally biased region" description="Polar residues" evidence="1">
    <location>
        <begin position="14"/>
        <end position="34"/>
    </location>
</feature>